<comment type="caution">
    <text evidence="7">Lacks conserved residue(s) required for the propagation of feature annotation.</text>
</comment>
<dbReference type="InterPro" id="IPR045051">
    <property type="entry name" value="SBT"/>
</dbReference>
<dbReference type="STRING" id="3871.A0A1J7G9L8"/>
<dbReference type="Gene3D" id="3.50.30.30">
    <property type="match status" value="1"/>
</dbReference>
<evidence type="ECO:0000313" key="10">
    <source>
        <dbReference type="Proteomes" id="UP000188354"/>
    </source>
</evidence>
<keyword evidence="10" id="KW-1185">Reference proteome</keyword>
<evidence type="ECO:0000256" key="4">
    <source>
        <dbReference type="ARBA" id="ARBA00022729"/>
    </source>
</evidence>
<keyword evidence="4" id="KW-0732">Signal</keyword>
<reference evidence="9 10" key="1">
    <citation type="journal article" date="2017" name="Plant Biotechnol. J.">
        <title>A comprehensive draft genome sequence for lupin (Lupinus angustifolius), an emerging health food: insights into plant-microbe interactions and legume evolution.</title>
        <authorList>
            <person name="Hane J.K."/>
            <person name="Ming Y."/>
            <person name="Kamphuis L.G."/>
            <person name="Nelson M.N."/>
            <person name="Garg G."/>
            <person name="Atkins C.A."/>
            <person name="Bayer P.E."/>
            <person name="Bravo A."/>
            <person name="Bringans S."/>
            <person name="Cannon S."/>
            <person name="Edwards D."/>
            <person name="Foley R."/>
            <person name="Gao L.L."/>
            <person name="Harrison M.J."/>
            <person name="Huang W."/>
            <person name="Hurgobin B."/>
            <person name="Li S."/>
            <person name="Liu C.W."/>
            <person name="McGrath A."/>
            <person name="Morahan G."/>
            <person name="Murray J."/>
            <person name="Weller J."/>
            <person name="Jian J."/>
            <person name="Singh K.B."/>
        </authorList>
    </citation>
    <scope>NUCLEOTIDE SEQUENCE [LARGE SCALE GENOMIC DNA]</scope>
    <source>
        <strain evidence="10">cv. Tanjil</strain>
        <tissue evidence="9">Whole plant</tissue>
    </source>
</reference>
<dbReference type="Pfam" id="PF00082">
    <property type="entry name" value="Peptidase_S8"/>
    <property type="match status" value="1"/>
</dbReference>
<dbReference type="GO" id="GO:0006508">
    <property type="term" value="P:proteolysis"/>
    <property type="evidence" value="ECO:0007669"/>
    <property type="project" value="UniProtKB-KW"/>
</dbReference>
<keyword evidence="3" id="KW-0645">Protease</keyword>
<dbReference type="SUPFAM" id="SSF52743">
    <property type="entry name" value="Subtilisin-like"/>
    <property type="match status" value="1"/>
</dbReference>
<evidence type="ECO:0000256" key="6">
    <source>
        <dbReference type="ARBA" id="ARBA00022825"/>
    </source>
</evidence>
<gene>
    <name evidence="9" type="ORF">TanjilG_19585</name>
</gene>
<dbReference type="PROSITE" id="PS51892">
    <property type="entry name" value="SUBTILASE"/>
    <property type="match status" value="1"/>
</dbReference>
<dbReference type="CDD" id="cd02120">
    <property type="entry name" value="PA_subtilisin_like"/>
    <property type="match status" value="1"/>
</dbReference>
<comment type="similarity">
    <text evidence="2 7">Belongs to the peptidase S8 family.</text>
</comment>
<dbReference type="OMA" id="HELYPMI"/>
<evidence type="ECO:0000256" key="2">
    <source>
        <dbReference type="ARBA" id="ARBA00011073"/>
    </source>
</evidence>
<comment type="subcellular location">
    <subcellularLocation>
        <location evidence="1">Secreted</location>
    </subcellularLocation>
</comment>
<dbReference type="EMBL" id="CM007375">
    <property type="protein sequence ID" value="OIV97038.1"/>
    <property type="molecule type" value="Genomic_DNA"/>
</dbReference>
<dbReference type="InterPro" id="IPR000209">
    <property type="entry name" value="Peptidase_S8/S53_dom"/>
</dbReference>
<evidence type="ECO:0000256" key="3">
    <source>
        <dbReference type="ARBA" id="ARBA00022670"/>
    </source>
</evidence>
<dbReference type="Gene3D" id="3.40.50.200">
    <property type="entry name" value="Peptidase S8/S53 domain"/>
    <property type="match status" value="1"/>
</dbReference>
<accession>A0A1J7G9L8</accession>
<evidence type="ECO:0000256" key="7">
    <source>
        <dbReference type="PROSITE-ProRule" id="PRU01240"/>
    </source>
</evidence>
<evidence type="ECO:0000256" key="5">
    <source>
        <dbReference type="ARBA" id="ARBA00022801"/>
    </source>
</evidence>
<keyword evidence="6" id="KW-0720">Serine protease</keyword>
<dbReference type="PROSITE" id="PS00138">
    <property type="entry name" value="SUBTILASE_SER"/>
    <property type="match status" value="1"/>
</dbReference>
<dbReference type="InterPro" id="IPR023828">
    <property type="entry name" value="Peptidase_S8_Ser-AS"/>
</dbReference>
<dbReference type="GO" id="GO:0004252">
    <property type="term" value="F:serine-type endopeptidase activity"/>
    <property type="evidence" value="ECO:0007669"/>
    <property type="project" value="InterPro"/>
</dbReference>
<dbReference type="InterPro" id="IPR036852">
    <property type="entry name" value="Peptidase_S8/S53_dom_sf"/>
</dbReference>
<evidence type="ECO:0000256" key="1">
    <source>
        <dbReference type="ARBA" id="ARBA00004613"/>
    </source>
</evidence>
<feature type="domain" description="Peptidase S8/S53" evidence="8">
    <location>
        <begin position="124"/>
        <end position="222"/>
    </location>
</feature>
<proteinExistence type="inferred from homology"/>
<evidence type="ECO:0000259" key="8">
    <source>
        <dbReference type="Pfam" id="PF00082"/>
    </source>
</evidence>
<dbReference type="GO" id="GO:0005576">
    <property type="term" value="C:extracellular region"/>
    <property type="evidence" value="ECO:0007669"/>
    <property type="project" value="UniProtKB-SubCell"/>
</dbReference>
<dbReference type="AlphaFoldDB" id="A0A1J7G9L8"/>
<evidence type="ECO:0000313" key="9">
    <source>
        <dbReference type="EMBL" id="OIV97038.1"/>
    </source>
</evidence>
<sequence length="226" mass="24496">MKGVSLSMFSLSSHELYPMIKASDANVDNVSSEIAAYCVNGNNLEPEKVKGKILVCIDSYFDQIWVEQTGVVGVIYPITESIQQLYLVPLMLPASNLNYADNKCFLNYINHTKSPTAIISKVETKLGTKPAPKLAVFSSRGHDPIEPRILKPDITVPGLNIIVVNAKANSPSGSTYNKRNAPFQLVFGTSMSCPHVSGLVVLLKALHCDWSSAAIKSAIMTTGLII</sequence>
<dbReference type="Proteomes" id="UP000188354">
    <property type="component" value="Chromosome LG15"/>
</dbReference>
<protein>
    <recommendedName>
        <fullName evidence="8">Peptidase S8/S53 domain-containing protein</fullName>
    </recommendedName>
</protein>
<dbReference type="Gramene" id="OIV97038">
    <property type="protein sequence ID" value="OIV97038"/>
    <property type="gene ID" value="TanjilG_19585"/>
</dbReference>
<dbReference type="PANTHER" id="PTHR10795">
    <property type="entry name" value="PROPROTEIN CONVERTASE SUBTILISIN/KEXIN"/>
    <property type="match status" value="1"/>
</dbReference>
<organism evidence="9 10">
    <name type="scientific">Lupinus angustifolius</name>
    <name type="common">Narrow-leaved blue lupine</name>
    <dbReference type="NCBI Taxonomy" id="3871"/>
    <lineage>
        <taxon>Eukaryota</taxon>
        <taxon>Viridiplantae</taxon>
        <taxon>Streptophyta</taxon>
        <taxon>Embryophyta</taxon>
        <taxon>Tracheophyta</taxon>
        <taxon>Spermatophyta</taxon>
        <taxon>Magnoliopsida</taxon>
        <taxon>eudicotyledons</taxon>
        <taxon>Gunneridae</taxon>
        <taxon>Pentapetalae</taxon>
        <taxon>rosids</taxon>
        <taxon>fabids</taxon>
        <taxon>Fabales</taxon>
        <taxon>Fabaceae</taxon>
        <taxon>Papilionoideae</taxon>
        <taxon>50 kb inversion clade</taxon>
        <taxon>genistoids sensu lato</taxon>
        <taxon>core genistoids</taxon>
        <taxon>Genisteae</taxon>
        <taxon>Lupinus</taxon>
    </lineage>
</organism>
<keyword evidence="5" id="KW-0378">Hydrolase</keyword>
<name>A0A1J7G9L8_LUPAN</name>